<gene>
    <name evidence="3" type="ORF">JL102_04905</name>
</gene>
<evidence type="ECO:0008006" key="5">
    <source>
        <dbReference type="Google" id="ProtNLM"/>
    </source>
</evidence>
<dbReference type="RefSeq" id="WP_202243128.1">
    <property type="nucleotide sequence ID" value="NZ_JAESIY010000002.1"/>
</dbReference>
<name>A0A937F724_9BACT</name>
<dbReference type="InterPro" id="IPR036249">
    <property type="entry name" value="Thioredoxin-like_sf"/>
</dbReference>
<evidence type="ECO:0000313" key="4">
    <source>
        <dbReference type="Proteomes" id="UP000659388"/>
    </source>
</evidence>
<evidence type="ECO:0000256" key="1">
    <source>
        <dbReference type="ARBA" id="ARBA00007198"/>
    </source>
</evidence>
<reference evidence="3" key="1">
    <citation type="submission" date="2021-01" db="EMBL/GenBank/DDBJ databases">
        <title>Fulvivirga kasyanovii gen. nov., sp nov., a novel member of the phylum Bacteroidetes isolated from seawater in a mussel farm.</title>
        <authorList>
            <person name="Zhao L.-H."/>
            <person name="Wang Z.-J."/>
        </authorList>
    </citation>
    <scope>NUCLEOTIDE SEQUENCE</scope>
    <source>
        <strain evidence="3">2943</strain>
    </source>
</reference>
<sequence>MKAEKNEILFFFNSEKQQDRKARGYADSVENHKLNEKEINQDHLTETQIAEIADDMGVSIVELVDKNSGYYLDELKDKDISDTELATIMAKNPGVIKTPIAYMGKHVFFVENAYSFVQQDIEVEGVKSDKGNVFEKQAKH</sequence>
<evidence type="ECO:0000313" key="3">
    <source>
        <dbReference type="EMBL" id="MBL3655459.1"/>
    </source>
</evidence>
<comment type="similarity">
    <text evidence="1 2">Belongs to the ArsC family.</text>
</comment>
<dbReference type="Gene3D" id="3.40.30.10">
    <property type="entry name" value="Glutaredoxin"/>
    <property type="match status" value="1"/>
</dbReference>
<dbReference type="InterPro" id="IPR006660">
    <property type="entry name" value="Arsenate_reductase-like"/>
</dbReference>
<keyword evidence="4" id="KW-1185">Reference proteome</keyword>
<evidence type="ECO:0000256" key="2">
    <source>
        <dbReference type="PROSITE-ProRule" id="PRU01282"/>
    </source>
</evidence>
<organism evidence="3 4">
    <name type="scientific">Fulvivirga sediminis</name>
    <dbReference type="NCBI Taxonomy" id="2803949"/>
    <lineage>
        <taxon>Bacteria</taxon>
        <taxon>Pseudomonadati</taxon>
        <taxon>Bacteroidota</taxon>
        <taxon>Cytophagia</taxon>
        <taxon>Cytophagales</taxon>
        <taxon>Fulvivirgaceae</taxon>
        <taxon>Fulvivirga</taxon>
    </lineage>
</organism>
<accession>A0A937F724</accession>
<dbReference type="EMBL" id="JAESIY010000002">
    <property type="protein sequence ID" value="MBL3655459.1"/>
    <property type="molecule type" value="Genomic_DNA"/>
</dbReference>
<proteinExistence type="inferred from homology"/>
<comment type="caution">
    <text evidence="3">The sequence shown here is derived from an EMBL/GenBank/DDBJ whole genome shotgun (WGS) entry which is preliminary data.</text>
</comment>
<dbReference type="SUPFAM" id="SSF52833">
    <property type="entry name" value="Thioredoxin-like"/>
    <property type="match status" value="1"/>
</dbReference>
<dbReference type="AlphaFoldDB" id="A0A937F724"/>
<protein>
    <recommendedName>
        <fullName evidence="5">Arsenate reductase</fullName>
    </recommendedName>
</protein>
<dbReference type="Proteomes" id="UP000659388">
    <property type="component" value="Unassembled WGS sequence"/>
</dbReference>
<dbReference type="PROSITE" id="PS51353">
    <property type="entry name" value="ARSC"/>
    <property type="match status" value="1"/>
</dbReference>